<accession>A0A4Y7ITW9</accession>
<protein>
    <submittedName>
        <fullName evidence="1">Uncharacterized protein</fullName>
    </submittedName>
</protein>
<dbReference type="AlphaFoldDB" id="A0A4Y7ITW9"/>
<keyword evidence="2" id="KW-1185">Reference proteome</keyword>
<reference evidence="1 2" key="1">
    <citation type="journal article" date="2018" name="Science">
        <title>The opium poppy genome and morphinan production.</title>
        <authorList>
            <person name="Guo L."/>
            <person name="Winzer T."/>
            <person name="Yang X."/>
            <person name="Li Y."/>
            <person name="Ning Z."/>
            <person name="He Z."/>
            <person name="Teodor R."/>
            <person name="Lu Y."/>
            <person name="Bowser T.A."/>
            <person name="Graham I.A."/>
            <person name="Ye K."/>
        </authorList>
    </citation>
    <scope>NUCLEOTIDE SEQUENCE [LARGE SCALE GENOMIC DNA]</scope>
    <source>
        <strain evidence="2">cv. HN1</strain>
        <tissue evidence="1">Leaves</tissue>
    </source>
</reference>
<proteinExistence type="predicted"/>
<dbReference type="STRING" id="3469.A0A4Y7ITW9"/>
<sequence length="49" mass="5502">MTGWDNINALKDQLQEHPLLGDPSRILLLVFHGSMATPEQLRASTMELI</sequence>
<evidence type="ECO:0000313" key="2">
    <source>
        <dbReference type="Proteomes" id="UP000316621"/>
    </source>
</evidence>
<dbReference type="Proteomes" id="UP000316621">
    <property type="component" value="Chromosome 2"/>
</dbReference>
<gene>
    <name evidence="1" type="ORF">C5167_019575</name>
</gene>
<evidence type="ECO:0000313" key="1">
    <source>
        <dbReference type="EMBL" id="RZC51152.1"/>
    </source>
</evidence>
<name>A0A4Y7ITW9_PAPSO</name>
<dbReference type="Gramene" id="RZC51152">
    <property type="protein sequence ID" value="RZC51152"/>
    <property type="gene ID" value="C5167_019575"/>
</dbReference>
<dbReference type="EMBL" id="CM010716">
    <property type="protein sequence ID" value="RZC51152.1"/>
    <property type="molecule type" value="Genomic_DNA"/>
</dbReference>
<organism evidence="1 2">
    <name type="scientific">Papaver somniferum</name>
    <name type="common">Opium poppy</name>
    <dbReference type="NCBI Taxonomy" id="3469"/>
    <lineage>
        <taxon>Eukaryota</taxon>
        <taxon>Viridiplantae</taxon>
        <taxon>Streptophyta</taxon>
        <taxon>Embryophyta</taxon>
        <taxon>Tracheophyta</taxon>
        <taxon>Spermatophyta</taxon>
        <taxon>Magnoliopsida</taxon>
        <taxon>Ranunculales</taxon>
        <taxon>Papaveraceae</taxon>
        <taxon>Papaveroideae</taxon>
        <taxon>Papaver</taxon>
    </lineage>
</organism>